<dbReference type="Gene3D" id="3.30.70.580">
    <property type="entry name" value="Pseudouridine synthase I, catalytic domain, N-terminal subdomain"/>
    <property type="match status" value="1"/>
</dbReference>
<evidence type="ECO:0000256" key="2">
    <source>
        <dbReference type="ARBA" id="ARBA00023235"/>
    </source>
</evidence>
<dbReference type="Pfam" id="PF00849">
    <property type="entry name" value="PseudoU_synth_2"/>
    <property type="match status" value="1"/>
</dbReference>
<evidence type="ECO:0000256" key="3">
    <source>
        <dbReference type="PROSITE-ProRule" id="PRU00182"/>
    </source>
</evidence>
<dbReference type="FunFam" id="3.10.290.10:FF:000003">
    <property type="entry name" value="Pseudouridine synthase"/>
    <property type="match status" value="1"/>
</dbReference>
<keyword evidence="3" id="KW-0694">RNA-binding</keyword>
<dbReference type="PROSITE" id="PS50889">
    <property type="entry name" value="S4"/>
    <property type="match status" value="1"/>
</dbReference>
<name>A0A7C3CLZ7_9BACT</name>
<dbReference type="EMBL" id="DRMH01000017">
    <property type="protein sequence ID" value="HFC97175.1"/>
    <property type="molecule type" value="Genomic_DNA"/>
</dbReference>
<organism evidence="6">
    <name type="scientific">Thermosulfurimonas dismutans</name>
    <dbReference type="NCBI Taxonomy" id="999894"/>
    <lineage>
        <taxon>Bacteria</taxon>
        <taxon>Pseudomonadati</taxon>
        <taxon>Thermodesulfobacteriota</taxon>
        <taxon>Thermodesulfobacteria</taxon>
        <taxon>Thermodesulfobacteriales</taxon>
        <taxon>Thermodesulfobacteriaceae</taxon>
        <taxon>Thermosulfurimonas</taxon>
    </lineage>
</organism>
<dbReference type="Pfam" id="PF01479">
    <property type="entry name" value="S4"/>
    <property type="match status" value="1"/>
</dbReference>
<dbReference type="InterPro" id="IPR036986">
    <property type="entry name" value="S4_RNA-bd_sf"/>
</dbReference>
<dbReference type="InterPro" id="IPR050343">
    <property type="entry name" value="RsuA_PseudoU_synthase"/>
</dbReference>
<dbReference type="InterPro" id="IPR000748">
    <property type="entry name" value="PsdUridine_synth_RsuA/RluB/E/F"/>
</dbReference>
<dbReference type="InterPro" id="IPR042092">
    <property type="entry name" value="PsdUridine_s_RsuA/RluB/E/F_cat"/>
</dbReference>
<proteinExistence type="inferred from homology"/>
<comment type="similarity">
    <text evidence="1 4">Belongs to the pseudouridine synthase RsuA family.</text>
</comment>
<dbReference type="SUPFAM" id="SSF55120">
    <property type="entry name" value="Pseudouridine synthase"/>
    <property type="match status" value="1"/>
</dbReference>
<dbReference type="SUPFAM" id="SSF55174">
    <property type="entry name" value="Alpha-L RNA-binding motif"/>
    <property type="match status" value="1"/>
</dbReference>
<evidence type="ECO:0000313" key="6">
    <source>
        <dbReference type="EMBL" id="HFC97175.1"/>
    </source>
</evidence>
<dbReference type="PANTHER" id="PTHR47683:SF2">
    <property type="entry name" value="RNA-BINDING S4 DOMAIN-CONTAINING PROTEIN"/>
    <property type="match status" value="1"/>
</dbReference>
<dbReference type="InterPro" id="IPR020103">
    <property type="entry name" value="PsdUridine_synth_cat_dom_sf"/>
</dbReference>
<evidence type="ECO:0000256" key="1">
    <source>
        <dbReference type="ARBA" id="ARBA00008348"/>
    </source>
</evidence>
<dbReference type="Proteomes" id="UP000886043">
    <property type="component" value="Unassembled WGS sequence"/>
</dbReference>
<keyword evidence="2 4" id="KW-0413">Isomerase</keyword>
<evidence type="ECO:0000256" key="4">
    <source>
        <dbReference type="RuleBase" id="RU003887"/>
    </source>
</evidence>
<dbReference type="Gene3D" id="3.10.290.10">
    <property type="entry name" value="RNA-binding S4 domain"/>
    <property type="match status" value="1"/>
</dbReference>
<protein>
    <recommendedName>
        <fullName evidence="4">Pseudouridine synthase</fullName>
        <ecNumber evidence="4">5.4.99.-</ecNumber>
    </recommendedName>
</protein>
<dbReference type="InterPro" id="IPR006145">
    <property type="entry name" value="PsdUridine_synth_RsuA/RluA"/>
</dbReference>
<dbReference type="Gene3D" id="3.30.70.1560">
    <property type="entry name" value="Alpha-L RNA-binding motif"/>
    <property type="match status" value="1"/>
</dbReference>
<comment type="caution">
    <text evidence="6">The sequence shown here is derived from an EMBL/GenBank/DDBJ whole genome shotgun (WGS) entry which is preliminary data.</text>
</comment>
<feature type="domain" description="RNA-binding S4" evidence="5">
    <location>
        <begin position="6"/>
        <end position="68"/>
    </location>
</feature>
<dbReference type="SMART" id="SM00363">
    <property type="entry name" value="S4"/>
    <property type="match status" value="1"/>
</dbReference>
<dbReference type="InterPro" id="IPR002942">
    <property type="entry name" value="S4_RNA-bd"/>
</dbReference>
<dbReference type="InterPro" id="IPR020094">
    <property type="entry name" value="TruA/RsuA/RluB/E/F_N"/>
</dbReference>
<dbReference type="InterPro" id="IPR018496">
    <property type="entry name" value="PsdUridine_synth_RsuA/RluB_CS"/>
</dbReference>
<accession>A0A7C3CLZ7</accession>
<reference evidence="6" key="1">
    <citation type="journal article" date="2020" name="mSystems">
        <title>Genome- and Community-Level Interaction Insights into Carbon Utilization and Element Cycling Functions of Hydrothermarchaeota in Hydrothermal Sediment.</title>
        <authorList>
            <person name="Zhou Z."/>
            <person name="Liu Y."/>
            <person name="Xu W."/>
            <person name="Pan J."/>
            <person name="Luo Z.H."/>
            <person name="Li M."/>
        </authorList>
    </citation>
    <scope>NUCLEOTIDE SEQUENCE [LARGE SCALE GENOMIC DNA]</scope>
    <source>
        <strain evidence="6">HyVt-483</strain>
    </source>
</reference>
<dbReference type="EC" id="5.4.99.-" evidence="4"/>
<dbReference type="GO" id="GO:0003723">
    <property type="term" value="F:RNA binding"/>
    <property type="evidence" value="ECO:0007669"/>
    <property type="project" value="UniProtKB-KW"/>
</dbReference>
<dbReference type="GO" id="GO:0120159">
    <property type="term" value="F:rRNA pseudouridine synthase activity"/>
    <property type="evidence" value="ECO:0007669"/>
    <property type="project" value="UniProtKB-ARBA"/>
</dbReference>
<gene>
    <name evidence="6" type="ORF">ENJ40_01785</name>
</gene>
<dbReference type="NCBIfam" id="TIGR00093">
    <property type="entry name" value="pseudouridine synthase"/>
    <property type="match status" value="1"/>
</dbReference>
<dbReference type="CDD" id="cd02870">
    <property type="entry name" value="PseudoU_synth_RsuA_like"/>
    <property type="match status" value="1"/>
</dbReference>
<dbReference type="CDD" id="cd00165">
    <property type="entry name" value="S4"/>
    <property type="match status" value="1"/>
</dbReference>
<dbReference type="PROSITE" id="PS01149">
    <property type="entry name" value="PSI_RSU"/>
    <property type="match status" value="1"/>
</dbReference>
<dbReference type="PANTHER" id="PTHR47683">
    <property type="entry name" value="PSEUDOURIDINE SYNTHASE FAMILY PROTEIN-RELATED"/>
    <property type="match status" value="1"/>
</dbReference>
<dbReference type="AlphaFoldDB" id="A0A7C3CLZ7"/>
<sequence length="244" mass="28297">MGSSSMRLSRFLARAGVTSRRKAEELIRAGRVRVNGRVITDLAFRVDPEGDRVEVDGKEVNLPERVYYLFYKPRGYLTALSDPHGRPTIAEFLKGLPPGVFPVGRLDRDSEGLLLLTNDGELAQKLLHPRYEIPRVYRVWLFRPPREDLLLRILREGLEIEGRRVFPEEIRLIKRSRRECVYEVRLHEGRKREVRKIFAAAGSRVKRLVRIQFGPLRLSDLRPGEIRPLSPEERRALFALLNRG</sequence>
<dbReference type="GO" id="GO:0000455">
    <property type="term" value="P:enzyme-directed rRNA pseudouridine synthesis"/>
    <property type="evidence" value="ECO:0007669"/>
    <property type="project" value="UniProtKB-ARBA"/>
</dbReference>
<evidence type="ECO:0000259" key="5">
    <source>
        <dbReference type="SMART" id="SM00363"/>
    </source>
</evidence>